<accession>W1J100</accession>
<dbReference type="AlphaFoldDB" id="W1J100"/>
<dbReference type="EMBL" id="CBXF010000088">
    <property type="protein sequence ID" value="CDL83140.1"/>
    <property type="molecule type" value="Genomic_DNA"/>
</dbReference>
<dbReference type="Proteomes" id="UP000019202">
    <property type="component" value="Unassembled WGS sequence"/>
</dbReference>
<evidence type="ECO:0000259" key="1">
    <source>
        <dbReference type="Pfam" id="PF14021"/>
    </source>
</evidence>
<comment type="caution">
    <text evidence="2">The sequence shown here is derived from an EMBL/GenBank/DDBJ whole genome shotgun (WGS) entry which is preliminary data.</text>
</comment>
<dbReference type="PANTHER" id="PTHR42059:SF1">
    <property type="entry name" value="TNT DOMAIN-CONTAINING PROTEIN"/>
    <property type="match status" value="1"/>
</dbReference>
<dbReference type="Pfam" id="PF14021">
    <property type="entry name" value="TNT"/>
    <property type="match status" value="1"/>
</dbReference>
<proteinExistence type="predicted"/>
<evidence type="ECO:0000313" key="2">
    <source>
        <dbReference type="EMBL" id="CDL83140.1"/>
    </source>
</evidence>
<keyword evidence="3" id="KW-1185">Reference proteome</keyword>
<gene>
    <name evidence="2" type="ORF">XSR1_30001</name>
</gene>
<reference evidence="2" key="1">
    <citation type="submission" date="2013-11" db="EMBL/GenBank/DDBJ databases">
        <title>Draft genome sequence and annotation of the entomopathogenic bacteria, Xenorhabdus cabanillasi strain JM26 and Xenorhabdus szentirmai strain DSM 16338.</title>
        <authorList>
            <person name="Gualtieri M."/>
            <person name="Ogier J.C."/>
            <person name="Pages S."/>
            <person name="Givaudan A."/>
            <person name="Gaudriault S."/>
        </authorList>
    </citation>
    <scope>NUCLEOTIDE SEQUENCE [LARGE SCALE GENOMIC DNA]</scope>
    <source>
        <strain evidence="2">DSM 16338</strain>
    </source>
</reference>
<dbReference type="STRING" id="1427518.XSR1_30001"/>
<organism evidence="2 3">
    <name type="scientific">Xenorhabdus szentirmaii DSM 16338</name>
    <dbReference type="NCBI Taxonomy" id="1427518"/>
    <lineage>
        <taxon>Bacteria</taxon>
        <taxon>Pseudomonadati</taxon>
        <taxon>Pseudomonadota</taxon>
        <taxon>Gammaproteobacteria</taxon>
        <taxon>Enterobacterales</taxon>
        <taxon>Morganellaceae</taxon>
        <taxon>Xenorhabdus</taxon>
    </lineage>
</organism>
<dbReference type="GO" id="GO:0050135">
    <property type="term" value="F:NADP+ nucleosidase activity"/>
    <property type="evidence" value="ECO:0007669"/>
    <property type="project" value="InterPro"/>
</dbReference>
<sequence>MHNPSKWVDPFGLSGTSKVISDANSWNRFQARSAGGMFKSRTEAAKAYHLWKKQDWAALEKMMPPGSWPPNNGFVTVEHVVLQPGTKIDRYGGWLDKNGKFNDTGSFVAPAGASFESRALQQSALEKPYTVYEVIKPISAEGGSAIPWFGQPGMGMQYDFQKYGHNIQTLIDGKFIKKIP</sequence>
<dbReference type="InterPro" id="IPR053024">
    <property type="entry name" value="Fungal_surface_NADase"/>
</dbReference>
<dbReference type="InterPro" id="IPR025331">
    <property type="entry name" value="TNT"/>
</dbReference>
<protein>
    <recommendedName>
        <fullName evidence="1">TNT domain-containing protein</fullName>
    </recommendedName>
</protein>
<feature type="domain" description="TNT" evidence="1">
    <location>
        <begin position="82"/>
        <end position="179"/>
    </location>
</feature>
<name>W1J100_9GAMM</name>
<dbReference type="PANTHER" id="PTHR42059">
    <property type="entry name" value="TNT DOMAIN-CONTAINING PROTEIN"/>
    <property type="match status" value="1"/>
</dbReference>
<evidence type="ECO:0000313" key="3">
    <source>
        <dbReference type="Proteomes" id="UP000019202"/>
    </source>
</evidence>